<keyword evidence="2" id="KW-1185">Reference proteome</keyword>
<accession>A0ABR3VA05</accession>
<evidence type="ECO:0000313" key="1">
    <source>
        <dbReference type="EMBL" id="KAL1838664.1"/>
    </source>
</evidence>
<reference evidence="1 2" key="1">
    <citation type="journal article" date="2024" name="Commun. Biol.">
        <title>Comparative genomic analysis of thermophilic fungi reveals convergent evolutionary adaptations and gene losses.</title>
        <authorList>
            <person name="Steindorff A.S."/>
            <person name="Aguilar-Pontes M.V."/>
            <person name="Robinson A.J."/>
            <person name="Andreopoulos B."/>
            <person name="LaButti K."/>
            <person name="Kuo A."/>
            <person name="Mondo S."/>
            <person name="Riley R."/>
            <person name="Otillar R."/>
            <person name="Haridas S."/>
            <person name="Lipzen A."/>
            <person name="Grimwood J."/>
            <person name="Schmutz J."/>
            <person name="Clum A."/>
            <person name="Reid I.D."/>
            <person name="Moisan M.C."/>
            <person name="Butler G."/>
            <person name="Nguyen T.T.M."/>
            <person name="Dewar K."/>
            <person name="Conant G."/>
            <person name="Drula E."/>
            <person name="Henrissat B."/>
            <person name="Hansel C."/>
            <person name="Singer S."/>
            <person name="Hutchinson M.I."/>
            <person name="de Vries R.P."/>
            <person name="Natvig D.O."/>
            <person name="Powell A.J."/>
            <person name="Tsang A."/>
            <person name="Grigoriev I.V."/>
        </authorList>
    </citation>
    <scope>NUCLEOTIDE SEQUENCE [LARGE SCALE GENOMIC DNA]</scope>
    <source>
        <strain evidence="1 2">ATCC 24622</strain>
    </source>
</reference>
<name>A0ABR3VA05_9PEZI</name>
<comment type="caution">
    <text evidence="1">The sequence shown here is derived from an EMBL/GenBank/DDBJ whole genome shotgun (WGS) entry which is preliminary data.</text>
</comment>
<sequence>MAELPEALTTPPPEVPHVLVSFPFEHVLLITLNRPAQLNAVLSYQHAALEALYDWASLLRGGRPQGVERPALGKLIAIFSCFSTFHPDLLDLLLLLLLLLIITTTQSAIARCHDNQVVDGRRLWWAR</sequence>
<dbReference type="EMBL" id="JAZHXJ010002443">
    <property type="protein sequence ID" value="KAL1838664.1"/>
    <property type="molecule type" value="Genomic_DNA"/>
</dbReference>
<protein>
    <submittedName>
        <fullName evidence="1">Uncharacterized protein</fullName>
    </submittedName>
</protein>
<evidence type="ECO:0000313" key="2">
    <source>
        <dbReference type="Proteomes" id="UP001586593"/>
    </source>
</evidence>
<proteinExistence type="predicted"/>
<organism evidence="1 2">
    <name type="scientific">Phialemonium thermophilum</name>
    <dbReference type="NCBI Taxonomy" id="223376"/>
    <lineage>
        <taxon>Eukaryota</taxon>
        <taxon>Fungi</taxon>
        <taxon>Dikarya</taxon>
        <taxon>Ascomycota</taxon>
        <taxon>Pezizomycotina</taxon>
        <taxon>Sordariomycetes</taxon>
        <taxon>Sordariomycetidae</taxon>
        <taxon>Cephalothecales</taxon>
        <taxon>Cephalothecaceae</taxon>
        <taxon>Phialemonium</taxon>
    </lineage>
</organism>
<dbReference type="Proteomes" id="UP001586593">
    <property type="component" value="Unassembled WGS sequence"/>
</dbReference>
<gene>
    <name evidence="1" type="ORF">VTK73DRAFT_4272</name>
</gene>